<gene>
    <name evidence="2" type="ORF">WJU16_24525</name>
</gene>
<sequence>MALHTLLGANGTIANALLPVLQSAGHQVRLVSRNPQPVEGVESIAADVLHHDQVLRAVQGSDVVYLLVGIQYNAAIWERDWPRIMRSVIDACKASGSRLIFFDNAYMYGKSDGEITETTPYRPVSRKGKVRAGVARMLEAEMRAGAIDAIIARAVDFYGPGVSDKSAAGVLVFANMKKGRKAQWFINADVPRSYNYTPDAARALYLLSQSEEALGQIWHLPAVSPALTGRQFISLAAKEMGAKDGVFVLPKWLLKVFGWFNPFMREMFEMHYQDEFPFRFNSSRFEKHFHFTPTRYEDGVKATAQWFLQQP</sequence>
<organism evidence="2 3">
    <name type="scientific">Chitinophaga pollutisoli</name>
    <dbReference type="NCBI Taxonomy" id="3133966"/>
    <lineage>
        <taxon>Bacteria</taxon>
        <taxon>Pseudomonadati</taxon>
        <taxon>Bacteroidota</taxon>
        <taxon>Chitinophagia</taxon>
        <taxon>Chitinophagales</taxon>
        <taxon>Chitinophagaceae</taxon>
        <taxon>Chitinophaga</taxon>
    </lineage>
</organism>
<proteinExistence type="predicted"/>
<dbReference type="InterPro" id="IPR036291">
    <property type="entry name" value="NAD(P)-bd_dom_sf"/>
</dbReference>
<protein>
    <submittedName>
        <fullName evidence="2">NAD-dependent epimerase/dehydratase family protein</fullName>
    </submittedName>
</protein>
<name>A0ABZ2YNP8_9BACT</name>
<keyword evidence="3" id="KW-1185">Reference proteome</keyword>
<dbReference type="InterPro" id="IPR001509">
    <property type="entry name" value="Epimerase_deHydtase"/>
</dbReference>
<feature type="domain" description="NAD-dependent epimerase/dehydratase" evidence="1">
    <location>
        <begin position="6"/>
        <end position="213"/>
    </location>
</feature>
<dbReference type="InterPro" id="IPR051783">
    <property type="entry name" value="NAD(P)-dependent_oxidoreduct"/>
</dbReference>
<dbReference type="PANTHER" id="PTHR48079:SF6">
    <property type="entry name" value="NAD(P)-BINDING DOMAIN-CONTAINING PROTEIN-RELATED"/>
    <property type="match status" value="1"/>
</dbReference>
<dbReference type="EMBL" id="CP149822">
    <property type="protein sequence ID" value="WZN41133.1"/>
    <property type="molecule type" value="Genomic_DNA"/>
</dbReference>
<dbReference type="Gene3D" id="3.40.50.720">
    <property type="entry name" value="NAD(P)-binding Rossmann-like Domain"/>
    <property type="match status" value="1"/>
</dbReference>
<reference evidence="3" key="1">
    <citation type="submission" date="2024-03" db="EMBL/GenBank/DDBJ databases">
        <title>Chitinophaga horti sp. nov., isolated from garden soil.</title>
        <authorList>
            <person name="Lee D.S."/>
            <person name="Han D.M."/>
            <person name="Baek J.H."/>
            <person name="Choi D.G."/>
            <person name="Jeon J.H."/>
            <person name="Jeon C.O."/>
        </authorList>
    </citation>
    <scope>NUCLEOTIDE SEQUENCE [LARGE SCALE GENOMIC DNA]</scope>
    <source>
        <strain evidence="3">GPA1</strain>
    </source>
</reference>
<evidence type="ECO:0000259" key="1">
    <source>
        <dbReference type="Pfam" id="PF01370"/>
    </source>
</evidence>
<dbReference type="Pfam" id="PF01370">
    <property type="entry name" value="Epimerase"/>
    <property type="match status" value="1"/>
</dbReference>
<dbReference type="Proteomes" id="UP001485459">
    <property type="component" value="Chromosome"/>
</dbReference>
<dbReference type="PANTHER" id="PTHR48079">
    <property type="entry name" value="PROTEIN YEEZ"/>
    <property type="match status" value="1"/>
</dbReference>
<dbReference type="SUPFAM" id="SSF51735">
    <property type="entry name" value="NAD(P)-binding Rossmann-fold domains"/>
    <property type="match status" value="1"/>
</dbReference>
<dbReference type="RefSeq" id="WP_341835992.1">
    <property type="nucleotide sequence ID" value="NZ_CP149822.1"/>
</dbReference>
<evidence type="ECO:0000313" key="3">
    <source>
        <dbReference type="Proteomes" id="UP001485459"/>
    </source>
</evidence>
<evidence type="ECO:0000313" key="2">
    <source>
        <dbReference type="EMBL" id="WZN41133.1"/>
    </source>
</evidence>
<accession>A0ABZ2YNP8</accession>